<comment type="caution">
    <text evidence="1">The sequence shown here is derived from an EMBL/GenBank/DDBJ whole genome shotgun (WGS) entry which is preliminary data.</text>
</comment>
<proteinExistence type="predicted"/>
<gene>
    <name evidence="1" type="primary">RvY_11794-1</name>
    <name evidence="1" type="synonym">RvY_11794.1</name>
    <name evidence="1" type="ORF">RvY_11794</name>
</gene>
<accession>A0A1D1VH87</accession>
<keyword evidence="2" id="KW-1185">Reference proteome</keyword>
<reference evidence="1 2" key="1">
    <citation type="journal article" date="2016" name="Nat. Commun.">
        <title>Extremotolerant tardigrade genome and improved radiotolerance of human cultured cells by tardigrade-unique protein.</title>
        <authorList>
            <person name="Hashimoto T."/>
            <person name="Horikawa D.D."/>
            <person name="Saito Y."/>
            <person name="Kuwahara H."/>
            <person name="Kozuka-Hata H."/>
            <person name="Shin-I T."/>
            <person name="Minakuchi Y."/>
            <person name="Ohishi K."/>
            <person name="Motoyama A."/>
            <person name="Aizu T."/>
            <person name="Enomoto A."/>
            <person name="Kondo K."/>
            <person name="Tanaka S."/>
            <person name="Hara Y."/>
            <person name="Koshikawa S."/>
            <person name="Sagara H."/>
            <person name="Miura T."/>
            <person name="Yokobori S."/>
            <person name="Miyagawa K."/>
            <person name="Suzuki Y."/>
            <person name="Kubo T."/>
            <person name="Oyama M."/>
            <person name="Kohara Y."/>
            <person name="Fujiyama A."/>
            <person name="Arakawa K."/>
            <person name="Katayama T."/>
            <person name="Toyoda A."/>
            <person name="Kunieda T."/>
        </authorList>
    </citation>
    <scope>NUCLEOTIDE SEQUENCE [LARGE SCALE GENOMIC DNA]</scope>
    <source>
        <strain evidence="1 2">YOKOZUNA-1</strain>
    </source>
</reference>
<evidence type="ECO:0000313" key="1">
    <source>
        <dbReference type="EMBL" id="GAV01017.1"/>
    </source>
</evidence>
<evidence type="ECO:0000313" key="2">
    <source>
        <dbReference type="Proteomes" id="UP000186922"/>
    </source>
</evidence>
<dbReference type="EMBL" id="BDGG01000006">
    <property type="protein sequence ID" value="GAV01017.1"/>
    <property type="molecule type" value="Genomic_DNA"/>
</dbReference>
<name>A0A1D1VH87_RAMVA</name>
<dbReference type="AlphaFoldDB" id="A0A1D1VH87"/>
<organism evidence="1 2">
    <name type="scientific">Ramazzottius varieornatus</name>
    <name type="common">Water bear</name>
    <name type="synonym">Tardigrade</name>
    <dbReference type="NCBI Taxonomy" id="947166"/>
    <lineage>
        <taxon>Eukaryota</taxon>
        <taxon>Metazoa</taxon>
        <taxon>Ecdysozoa</taxon>
        <taxon>Tardigrada</taxon>
        <taxon>Eutardigrada</taxon>
        <taxon>Parachela</taxon>
        <taxon>Hypsibioidea</taxon>
        <taxon>Ramazzottiidae</taxon>
        <taxon>Ramazzottius</taxon>
    </lineage>
</organism>
<dbReference type="Proteomes" id="UP000186922">
    <property type="component" value="Unassembled WGS sequence"/>
</dbReference>
<protein>
    <submittedName>
        <fullName evidence="1">Uncharacterized protein</fullName>
    </submittedName>
</protein>
<sequence>MDKVILRMRRGEIPSSIEDEGGRRRDGEVETEVFRLLLNDPPKPERTGWHNHTGEGTVVMQLLTLLLVRI</sequence>